<dbReference type="eggNOG" id="ENOG5033EJG">
    <property type="taxonomic scope" value="Bacteria"/>
</dbReference>
<dbReference type="PROSITE" id="PS50164">
    <property type="entry name" value="GIY_YIG"/>
    <property type="match status" value="1"/>
</dbReference>
<name>Q5YZQ5_NOCFA</name>
<dbReference type="HOGENOM" id="CLU_865536_0_0_11"/>
<evidence type="ECO:0000313" key="4">
    <source>
        <dbReference type="Proteomes" id="UP000006820"/>
    </source>
</evidence>
<dbReference type="AlphaFoldDB" id="Q5YZQ5"/>
<dbReference type="InterPro" id="IPR000305">
    <property type="entry name" value="GIY-YIG_endonuc"/>
</dbReference>
<accession>Q5YZQ5</accession>
<dbReference type="STRING" id="247156.NFA_14910"/>
<feature type="domain" description="GIY-YIG" evidence="2">
    <location>
        <begin position="74"/>
        <end position="145"/>
    </location>
</feature>
<dbReference type="EMBL" id="AP006618">
    <property type="protein sequence ID" value="BAD56336.1"/>
    <property type="molecule type" value="Genomic_DNA"/>
</dbReference>
<proteinExistence type="predicted"/>
<evidence type="ECO:0000313" key="3">
    <source>
        <dbReference type="EMBL" id="BAD56336.1"/>
    </source>
</evidence>
<evidence type="ECO:0000256" key="1">
    <source>
        <dbReference type="SAM" id="MobiDB-lite"/>
    </source>
</evidence>
<organism evidence="3 4">
    <name type="scientific">Nocardia farcinica (strain IFM 10152)</name>
    <dbReference type="NCBI Taxonomy" id="247156"/>
    <lineage>
        <taxon>Bacteria</taxon>
        <taxon>Bacillati</taxon>
        <taxon>Actinomycetota</taxon>
        <taxon>Actinomycetes</taxon>
        <taxon>Mycobacteriales</taxon>
        <taxon>Nocardiaceae</taxon>
        <taxon>Nocardia</taxon>
    </lineage>
</organism>
<gene>
    <name evidence="3" type="ordered locus">NFA_14910</name>
</gene>
<dbReference type="Proteomes" id="UP000006820">
    <property type="component" value="Chromosome"/>
</dbReference>
<protein>
    <recommendedName>
        <fullName evidence="2">GIY-YIG domain-containing protein</fullName>
    </recommendedName>
</protein>
<evidence type="ECO:0000259" key="2">
    <source>
        <dbReference type="PROSITE" id="PS50164"/>
    </source>
</evidence>
<keyword evidence="4" id="KW-1185">Reference proteome</keyword>
<reference evidence="3 4" key="1">
    <citation type="journal article" date="2004" name="Proc. Natl. Acad. Sci. U.S.A.">
        <title>The complete genomic sequence of Nocardia farcinica IFM 10152.</title>
        <authorList>
            <person name="Ishikawa J."/>
            <person name="Yamashita A."/>
            <person name="Mikami Y."/>
            <person name="Hoshino Y."/>
            <person name="Kurita H."/>
            <person name="Hotta K."/>
            <person name="Shiba T."/>
            <person name="Hattori M."/>
        </authorList>
    </citation>
    <scope>NUCLEOTIDE SEQUENCE [LARGE SCALE GENOMIC DNA]</scope>
    <source>
        <strain evidence="3 4">IFM 10152</strain>
    </source>
</reference>
<feature type="region of interest" description="Disordered" evidence="1">
    <location>
        <begin position="1"/>
        <end position="53"/>
    </location>
</feature>
<feature type="compositionally biased region" description="Polar residues" evidence="1">
    <location>
        <begin position="1"/>
        <end position="10"/>
    </location>
</feature>
<sequence>MSSLIASQPDSVDADRSGGSRSQQIPGNVKTAPGRRRSTSDIPGPNPTPCSAKSKEVKLPMSIYRSGSSSHRDVPTSLYLYYDKFDVLLYVGITSRGIERNREHNSEKEWWQYVARQEVRHLPSRAAALHAERELIIQLSPPFNKQHNPDHERLAATYRRFVEQPRPSKAAAQEDVSRDHLEEWETGLLHLDLVHRDGKFLHCRSRGDDVALATLLDLTATSFDQFKLKDCRVGYVVSLSRHLYGFETVLKGKLFADVTGVAVLVQRRYSVYAIHNLRLKVAGKTQFVVPTGISDPRKANVGKFSNGAQVRRESTTKAVAL</sequence>
<dbReference type="KEGG" id="nfa:NFA_14910"/>